<dbReference type="InterPro" id="IPR046193">
    <property type="entry name" value="DUF6221"/>
</dbReference>
<name>A0A840P1C1_9ACTN</name>
<evidence type="ECO:0000313" key="2">
    <source>
        <dbReference type="Proteomes" id="UP000578449"/>
    </source>
</evidence>
<dbReference type="Proteomes" id="UP000578449">
    <property type="component" value="Unassembled WGS sequence"/>
</dbReference>
<accession>A0A840P1C1</accession>
<comment type="caution">
    <text evidence="1">The sequence shown here is derived from an EMBL/GenBank/DDBJ whole genome shotgun (WGS) entry which is preliminary data.</text>
</comment>
<organism evidence="1 2">
    <name type="scientific">Thermocatellispora tengchongensis</name>
    <dbReference type="NCBI Taxonomy" id="1073253"/>
    <lineage>
        <taxon>Bacteria</taxon>
        <taxon>Bacillati</taxon>
        <taxon>Actinomycetota</taxon>
        <taxon>Actinomycetes</taxon>
        <taxon>Streptosporangiales</taxon>
        <taxon>Streptosporangiaceae</taxon>
        <taxon>Thermocatellispora</taxon>
    </lineage>
</organism>
<evidence type="ECO:0000313" key="1">
    <source>
        <dbReference type="EMBL" id="MBB5131691.1"/>
    </source>
</evidence>
<dbReference type="RefSeq" id="WP_185048550.1">
    <property type="nucleotide sequence ID" value="NZ_BAABIX010000009.1"/>
</dbReference>
<proteinExistence type="predicted"/>
<dbReference type="AlphaFoldDB" id="A0A840P1C1"/>
<dbReference type="Pfam" id="PF19730">
    <property type="entry name" value="DUF6221"/>
    <property type="match status" value="1"/>
</dbReference>
<protein>
    <submittedName>
        <fullName evidence="1">Uncharacterized protein</fullName>
    </submittedName>
</protein>
<keyword evidence="2" id="KW-1185">Reference proteome</keyword>
<reference evidence="1 2" key="1">
    <citation type="submission" date="2020-08" db="EMBL/GenBank/DDBJ databases">
        <title>Genomic Encyclopedia of Type Strains, Phase IV (KMG-IV): sequencing the most valuable type-strain genomes for metagenomic binning, comparative biology and taxonomic classification.</title>
        <authorList>
            <person name="Goeker M."/>
        </authorList>
    </citation>
    <scope>NUCLEOTIDE SEQUENCE [LARGE SCALE GENOMIC DNA]</scope>
    <source>
        <strain evidence="1 2">DSM 45615</strain>
    </source>
</reference>
<sequence length="129" mass="14420">MAEQSAAAAELIAFLRARLDEDERDARLAATSPHGRRWWWHGPGQRVKSAEPRDDVARVDPLVGPHIARHDPGRALEAVEAQRRLLAQTIEPYAAAPGFGGAGDLAWLQLRLLALPYADHSDYREEWRP</sequence>
<dbReference type="EMBL" id="JACHGN010000003">
    <property type="protein sequence ID" value="MBB5131691.1"/>
    <property type="molecule type" value="Genomic_DNA"/>
</dbReference>
<gene>
    <name evidence="1" type="ORF">HNP84_001404</name>
</gene>